<gene>
    <name evidence="1" type="ORF">AVW11_10855</name>
</gene>
<evidence type="ECO:0000313" key="1">
    <source>
        <dbReference type="EMBL" id="OLZ69093.1"/>
    </source>
</evidence>
<sequence length="127" mass="14034">MHEESLPTPEPGTWYPVDGLGDTIGERWLRLRQRLGVRDRSNLRELVEAAFAEPRLRALSPGTSVYWLRFSRRAAPPIFGDLPLARALRDGRYEVRTSDGRLQEAASTAAAVSLLVAALPADIPTSP</sequence>
<dbReference type="Pfam" id="PF19692">
    <property type="entry name" value="DUF6193"/>
    <property type="match status" value="1"/>
</dbReference>
<dbReference type="RefSeq" id="WP_076043878.1">
    <property type="nucleotide sequence ID" value="NZ_MQUR01000018.1"/>
</dbReference>
<reference evidence="1 2" key="1">
    <citation type="submission" date="2016-01" db="EMBL/GenBank/DDBJ databases">
        <title>Streptomyces amritsarensis strain MTCC 11845 genome sequencing and assembly.</title>
        <authorList>
            <person name="Sharma D."/>
            <person name="Nair G.R."/>
            <person name="Kaur G."/>
            <person name="Manhas R.K."/>
            <person name="Mayilraj S."/>
        </authorList>
    </citation>
    <scope>NUCLEOTIDE SEQUENCE [LARGE SCALE GENOMIC DNA]</scope>
    <source>
        <strain evidence="1 2">MTCC 11845</strain>
    </source>
</reference>
<dbReference type="InterPro" id="IPR045682">
    <property type="entry name" value="DUF6193"/>
</dbReference>
<evidence type="ECO:0000313" key="2">
    <source>
        <dbReference type="Proteomes" id="UP000187151"/>
    </source>
</evidence>
<accession>A0ABX3G5B6</accession>
<dbReference type="EMBL" id="MQUR01000018">
    <property type="protein sequence ID" value="OLZ69093.1"/>
    <property type="molecule type" value="Genomic_DNA"/>
</dbReference>
<protein>
    <submittedName>
        <fullName evidence="1">Uncharacterized protein</fullName>
    </submittedName>
</protein>
<proteinExistence type="predicted"/>
<dbReference type="Proteomes" id="UP000187151">
    <property type="component" value="Unassembled WGS sequence"/>
</dbReference>
<name>A0ABX3G5B6_9ACTN</name>
<comment type="caution">
    <text evidence="1">The sequence shown here is derived from an EMBL/GenBank/DDBJ whole genome shotgun (WGS) entry which is preliminary data.</text>
</comment>
<keyword evidence="2" id="KW-1185">Reference proteome</keyword>
<organism evidence="1 2">
    <name type="scientific">Streptomyces amritsarensis</name>
    <dbReference type="NCBI Taxonomy" id="681158"/>
    <lineage>
        <taxon>Bacteria</taxon>
        <taxon>Bacillati</taxon>
        <taxon>Actinomycetota</taxon>
        <taxon>Actinomycetes</taxon>
        <taxon>Kitasatosporales</taxon>
        <taxon>Streptomycetaceae</taxon>
        <taxon>Streptomyces</taxon>
    </lineage>
</organism>